<dbReference type="Pfam" id="PF10753">
    <property type="entry name" value="Toxin_GhoT_OrtT"/>
    <property type="match status" value="1"/>
</dbReference>
<dbReference type="Proteomes" id="UP000002734">
    <property type="component" value="Chromosome"/>
</dbReference>
<dbReference type="eggNOG" id="ENOG50338X4">
    <property type="taxonomic scope" value="Bacteria"/>
</dbReference>
<keyword evidence="3" id="KW-1003">Cell membrane</keyword>
<feature type="transmembrane region" description="Helical" evidence="8">
    <location>
        <begin position="35"/>
        <end position="60"/>
    </location>
</feature>
<sequence length="61" mass="7182">MSHHHMWETIKLIYLIGFCIAILFTFFMSKDRSLLIRFLASALIALTWPLSFPVVIVFSFF</sequence>
<feature type="transmembrane region" description="Helical" evidence="8">
    <location>
        <begin position="12"/>
        <end position="29"/>
    </location>
</feature>
<comment type="similarity">
    <text evidence="2">Belongs to the GhoT/OrtT toxin family.</text>
</comment>
<evidence type="ECO:0000256" key="2">
    <source>
        <dbReference type="ARBA" id="ARBA00010408"/>
    </source>
</evidence>
<comment type="subcellular location">
    <subcellularLocation>
        <location evidence="1">Cell inner membrane</location>
        <topology evidence="1">Multi-pass membrane protein</topology>
    </subcellularLocation>
</comment>
<reference evidence="9" key="1">
    <citation type="submission" date="2009-06" db="EMBL/GenBank/DDBJ databases">
        <title>Complete sequence of Dickeya dadantii Ech703.</title>
        <authorList>
            <consortium name="US DOE Joint Genome Institute"/>
            <person name="Lucas S."/>
            <person name="Copeland A."/>
            <person name="Lapidus A."/>
            <person name="Glavina del Rio T."/>
            <person name="Dalin E."/>
            <person name="Tice H."/>
            <person name="Bruce D."/>
            <person name="Goodwin L."/>
            <person name="Pitluck S."/>
            <person name="Chertkov O."/>
            <person name="Brettin T."/>
            <person name="Detter J.C."/>
            <person name="Han C."/>
            <person name="Larimer F."/>
            <person name="Land M."/>
            <person name="Hauser L."/>
            <person name="Kyrpides N."/>
            <person name="Mikhailova N."/>
            <person name="Balakrishnan V."/>
            <person name="Glasner J."/>
            <person name="Perna N.T."/>
        </authorList>
    </citation>
    <scope>NUCLEOTIDE SEQUENCE [LARGE SCALE GENOMIC DNA]</scope>
    <source>
        <strain evidence="9">Ech703</strain>
    </source>
</reference>
<keyword evidence="10" id="KW-1185">Reference proteome</keyword>
<evidence type="ECO:0000256" key="5">
    <source>
        <dbReference type="ARBA" id="ARBA00022692"/>
    </source>
</evidence>
<evidence type="ECO:0000256" key="4">
    <source>
        <dbReference type="ARBA" id="ARBA00022519"/>
    </source>
</evidence>
<protein>
    <recommendedName>
        <fullName evidence="11">GhoT/OrtT family toxin</fullName>
    </recommendedName>
</protein>
<dbReference type="GO" id="GO:0005886">
    <property type="term" value="C:plasma membrane"/>
    <property type="evidence" value="ECO:0007669"/>
    <property type="project" value="UniProtKB-SubCell"/>
</dbReference>
<dbReference type="EMBL" id="CP001654">
    <property type="protein sequence ID" value="ACS85365.1"/>
    <property type="molecule type" value="Genomic_DNA"/>
</dbReference>
<organism evidence="9 10">
    <name type="scientific">Musicola paradisiaca (strain Ech703)</name>
    <name type="common">Dickeya paradisiaca</name>
    <name type="synonym">Dickeya dadantii</name>
    <dbReference type="NCBI Taxonomy" id="579405"/>
    <lineage>
        <taxon>Bacteria</taxon>
        <taxon>Pseudomonadati</taxon>
        <taxon>Pseudomonadota</taxon>
        <taxon>Gammaproteobacteria</taxon>
        <taxon>Enterobacterales</taxon>
        <taxon>Pectobacteriaceae</taxon>
        <taxon>Musicola</taxon>
    </lineage>
</organism>
<dbReference type="RefSeq" id="WP_012765182.1">
    <property type="nucleotide sequence ID" value="NC_012880.1"/>
</dbReference>
<accession>C6C3M0</accession>
<proteinExistence type="inferred from homology"/>
<name>C6C3M0_MUSP7</name>
<evidence type="ECO:0000313" key="9">
    <source>
        <dbReference type="EMBL" id="ACS85365.1"/>
    </source>
</evidence>
<dbReference type="HOGENOM" id="CLU_189012_1_0_6"/>
<dbReference type="InterPro" id="IPR019689">
    <property type="entry name" value="Toxin_GhoT/OrtT"/>
</dbReference>
<evidence type="ECO:0000256" key="6">
    <source>
        <dbReference type="ARBA" id="ARBA00022989"/>
    </source>
</evidence>
<evidence type="ECO:0000256" key="3">
    <source>
        <dbReference type="ARBA" id="ARBA00022475"/>
    </source>
</evidence>
<evidence type="ECO:0008006" key="11">
    <source>
        <dbReference type="Google" id="ProtNLM"/>
    </source>
</evidence>
<keyword evidence="7 8" id="KW-0472">Membrane</keyword>
<evidence type="ECO:0000256" key="7">
    <source>
        <dbReference type="ARBA" id="ARBA00023136"/>
    </source>
</evidence>
<dbReference type="KEGG" id="dda:Dd703_1566"/>
<evidence type="ECO:0000256" key="8">
    <source>
        <dbReference type="SAM" id="Phobius"/>
    </source>
</evidence>
<keyword evidence="4" id="KW-0997">Cell inner membrane</keyword>
<gene>
    <name evidence="9" type="ordered locus">Dd703_1566</name>
</gene>
<keyword evidence="5 8" id="KW-0812">Transmembrane</keyword>
<dbReference type="AlphaFoldDB" id="C6C3M0"/>
<evidence type="ECO:0000256" key="1">
    <source>
        <dbReference type="ARBA" id="ARBA00004429"/>
    </source>
</evidence>
<keyword evidence="6 8" id="KW-1133">Transmembrane helix</keyword>
<evidence type="ECO:0000313" key="10">
    <source>
        <dbReference type="Proteomes" id="UP000002734"/>
    </source>
</evidence>